<feature type="non-terminal residue" evidence="2">
    <location>
        <position position="263"/>
    </location>
</feature>
<proteinExistence type="predicted"/>
<dbReference type="AlphaFoldDB" id="A0A9W8MLG2"/>
<reference evidence="2" key="1">
    <citation type="submission" date="2022-06" db="EMBL/GenBank/DDBJ databases">
        <title>Genome Sequence of Candolleomyces eurysporus.</title>
        <authorList>
            <person name="Buettner E."/>
        </authorList>
    </citation>
    <scope>NUCLEOTIDE SEQUENCE</scope>
    <source>
        <strain evidence="2">VTCC 930004</strain>
    </source>
</reference>
<dbReference type="Proteomes" id="UP001140091">
    <property type="component" value="Unassembled WGS sequence"/>
</dbReference>
<evidence type="ECO:0000313" key="2">
    <source>
        <dbReference type="EMBL" id="KAJ2934342.1"/>
    </source>
</evidence>
<sequence>MTMTAGDEDYGFPAGYFVVRSAGSDRSLDVAGDSVKDGSEIILFPEKEKSLVEGFRDPGANNQARSMASHWVRVLTASCPGDRLVLRHRRPTTYPYPNKTSHPLPKFRYSKETGEITVHFEYDPAFPKPGEIKSDAWKSKTYVLTSVPLRKPRTALEDASQFITTNIFGPLITGFGIAPQQPPQATPEEVFNGKIELNDDEVVEEDRREEDEVDDSPELPRKLKVIGIANKERSDKTLSDTARERRKWVVTGLRKSNARTTGV</sequence>
<protein>
    <submittedName>
        <fullName evidence="2">Uncharacterized protein</fullName>
    </submittedName>
</protein>
<name>A0A9W8MLG2_9AGAR</name>
<feature type="compositionally biased region" description="Acidic residues" evidence="1">
    <location>
        <begin position="199"/>
        <end position="217"/>
    </location>
</feature>
<dbReference type="EMBL" id="JANBPK010000720">
    <property type="protein sequence ID" value="KAJ2934342.1"/>
    <property type="molecule type" value="Genomic_DNA"/>
</dbReference>
<evidence type="ECO:0000313" key="3">
    <source>
        <dbReference type="Proteomes" id="UP001140091"/>
    </source>
</evidence>
<comment type="caution">
    <text evidence="2">The sequence shown here is derived from an EMBL/GenBank/DDBJ whole genome shotgun (WGS) entry which is preliminary data.</text>
</comment>
<gene>
    <name evidence="2" type="ORF">H1R20_g2787</name>
</gene>
<feature type="region of interest" description="Disordered" evidence="1">
    <location>
        <begin position="199"/>
        <end position="220"/>
    </location>
</feature>
<keyword evidence="3" id="KW-1185">Reference proteome</keyword>
<evidence type="ECO:0000256" key="1">
    <source>
        <dbReference type="SAM" id="MobiDB-lite"/>
    </source>
</evidence>
<dbReference type="OrthoDB" id="9895617at2759"/>
<organism evidence="2 3">
    <name type="scientific">Candolleomyces eurysporus</name>
    <dbReference type="NCBI Taxonomy" id="2828524"/>
    <lineage>
        <taxon>Eukaryota</taxon>
        <taxon>Fungi</taxon>
        <taxon>Dikarya</taxon>
        <taxon>Basidiomycota</taxon>
        <taxon>Agaricomycotina</taxon>
        <taxon>Agaricomycetes</taxon>
        <taxon>Agaricomycetidae</taxon>
        <taxon>Agaricales</taxon>
        <taxon>Agaricineae</taxon>
        <taxon>Psathyrellaceae</taxon>
        <taxon>Candolleomyces</taxon>
    </lineage>
</organism>
<accession>A0A9W8MLG2</accession>